<dbReference type="CDD" id="cd03046">
    <property type="entry name" value="GST_N_GTT1_like"/>
    <property type="match status" value="1"/>
</dbReference>
<feature type="domain" description="GST C-terminal" evidence="2">
    <location>
        <begin position="81"/>
        <end position="198"/>
    </location>
</feature>
<dbReference type="PROSITE" id="PS50404">
    <property type="entry name" value="GST_NTER"/>
    <property type="match status" value="1"/>
</dbReference>
<keyword evidence="3" id="KW-0808">Transferase</keyword>
<dbReference type="EC" id="2.5.1.18" evidence="3"/>
<dbReference type="GO" id="GO:0004364">
    <property type="term" value="F:glutathione transferase activity"/>
    <property type="evidence" value="ECO:0007669"/>
    <property type="project" value="UniProtKB-EC"/>
</dbReference>
<evidence type="ECO:0000313" key="3">
    <source>
        <dbReference type="EMBL" id="VEI61438.1"/>
    </source>
</evidence>
<dbReference type="InterPro" id="IPR036249">
    <property type="entry name" value="Thioredoxin-like_sf"/>
</dbReference>
<dbReference type="AlphaFoldDB" id="A0A3S4WN74"/>
<dbReference type="Gene3D" id="3.40.30.10">
    <property type="entry name" value="Glutaredoxin"/>
    <property type="match status" value="1"/>
</dbReference>
<evidence type="ECO:0000259" key="2">
    <source>
        <dbReference type="PROSITE" id="PS50405"/>
    </source>
</evidence>
<dbReference type="PANTHER" id="PTHR44051:SF8">
    <property type="entry name" value="GLUTATHIONE S-TRANSFERASE GSTA"/>
    <property type="match status" value="1"/>
</dbReference>
<dbReference type="InterPro" id="IPR010987">
    <property type="entry name" value="Glutathione-S-Trfase_C-like"/>
</dbReference>
<dbReference type="SUPFAM" id="SSF52833">
    <property type="entry name" value="Thioredoxin-like"/>
    <property type="match status" value="1"/>
</dbReference>
<dbReference type="Proteomes" id="UP000281904">
    <property type="component" value="Chromosome"/>
</dbReference>
<reference evidence="3 4" key="1">
    <citation type="submission" date="2018-12" db="EMBL/GenBank/DDBJ databases">
        <authorList>
            <consortium name="Pathogen Informatics"/>
        </authorList>
    </citation>
    <scope>NUCLEOTIDE SEQUENCE [LARGE SCALE GENOMIC DNA]</scope>
    <source>
        <strain evidence="3 4">NCTC10036</strain>
    </source>
</reference>
<dbReference type="InterPro" id="IPR004045">
    <property type="entry name" value="Glutathione_S-Trfase_N"/>
</dbReference>
<gene>
    <name evidence="3" type="primary">gst_1</name>
    <name evidence="3" type="ORF">NCTC10036_00420</name>
</gene>
<dbReference type="PANTHER" id="PTHR44051">
    <property type="entry name" value="GLUTATHIONE S-TRANSFERASE-RELATED"/>
    <property type="match status" value="1"/>
</dbReference>
<dbReference type="SUPFAM" id="SSF47616">
    <property type="entry name" value="GST C-terminal domain-like"/>
    <property type="match status" value="1"/>
</dbReference>
<name>A0A3S4WN74_SERRU</name>
<accession>A0A3S4WN74</accession>
<dbReference type="Gene3D" id="1.20.1050.10">
    <property type="match status" value="1"/>
</dbReference>
<dbReference type="Pfam" id="PF02798">
    <property type="entry name" value="GST_N"/>
    <property type="match status" value="1"/>
</dbReference>
<dbReference type="InterPro" id="IPR036282">
    <property type="entry name" value="Glutathione-S-Trfase_C_sf"/>
</dbReference>
<dbReference type="PROSITE" id="PS50405">
    <property type="entry name" value="GST_CTER"/>
    <property type="match status" value="1"/>
</dbReference>
<proteinExistence type="predicted"/>
<evidence type="ECO:0000259" key="1">
    <source>
        <dbReference type="PROSITE" id="PS50404"/>
    </source>
</evidence>
<organism evidence="3 4">
    <name type="scientific">Serratia rubidaea</name>
    <name type="common">Serratia marinorubra</name>
    <dbReference type="NCBI Taxonomy" id="61652"/>
    <lineage>
        <taxon>Bacteria</taxon>
        <taxon>Pseudomonadati</taxon>
        <taxon>Pseudomonadota</taxon>
        <taxon>Gammaproteobacteria</taxon>
        <taxon>Enterobacterales</taxon>
        <taxon>Yersiniaceae</taxon>
        <taxon>Serratia</taxon>
    </lineage>
</organism>
<dbReference type="Pfam" id="PF13410">
    <property type="entry name" value="GST_C_2"/>
    <property type="match status" value="1"/>
</dbReference>
<protein>
    <submittedName>
        <fullName evidence="3">Glutathione S-transferase GST-4.5</fullName>
        <ecNumber evidence="3">2.5.1.18</ecNumber>
    </submittedName>
</protein>
<evidence type="ECO:0000313" key="4">
    <source>
        <dbReference type="Proteomes" id="UP000281904"/>
    </source>
</evidence>
<dbReference type="SFLD" id="SFLDG01150">
    <property type="entry name" value="Main.1:_Beta-like"/>
    <property type="match status" value="1"/>
</dbReference>
<dbReference type="EMBL" id="LR134493">
    <property type="protein sequence ID" value="VEI61438.1"/>
    <property type="molecule type" value="Genomic_DNA"/>
</dbReference>
<dbReference type="InterPro" id="IPR040079">
    <property type="entry name" value="Glutathione_S-Trfase"/>
</dbReference>
<dbReference type="SFLD" id="SFLDG00358">
    <property type="entry name" value="Main_(cytGST)"/>
    <property type="match status" value="1"/>
</dbReference>
<dbReference type="SFLD" id="SFLDS00019">
    <property type="entry name" value="Glutathione_Transferase_(cytos"/>
    <property type="match status" value="1"/>
</dbReference>
<feature type="domain" description="GST N-terminal" evidence="1">
    <location>
        <begin position="1"/>
        <end position="76"/>
    </location>
</feature>
<sequence>MKVYTFPKSRSLRVLWVLEELRLNYETVRVDLLAAAPTVSSPHPQHKVPVLDDEGFVIFESAAICKYLCAKTARQRLYPAELRANAGVEQWLSFTLTELEPPLWALLKHTALLPDARKVAAVAEVARQEADVAITCLARQPFAPWITGETFTLADIFTAQNLMWATACGISLPPALEAYLQRCQAREAYQQAVMRNNG</sequence>
<dbReference type="RefSeq" id="WP_126530342.1">
    <property type="nucleotide sequence ID" value="NZ_JAMWJM010000001.1"/>
</dbReference>